<keyword evidence="8" id="KW-1133">Transmembrane helix</keyword>
<dbReference type="Ensembl" id="ENSCVAT00000013086.1">
    <property type="protein sequence ID" value="ENSCVAP00000001647.1"/>
    <property type="gene ID" value="ENSCVAG00000002643.1"/>
</dbReference>
<feature type="transmembrane region" description="Helical" evidence="8">
    <location>
        <begin position="253"/>
        <end position="275"/>
    </location>
</feature>
<evidence type="ECO:0000256" key="5">
    <source>
        <dbReference type="ARBA" id="ARBA00023136"/>
    </source>
</evidence>
<dbReference type="SMART" id="SM00409">
    <property type="entry name" value="IG"/>
    <property type="match status" value="2"/>
</dbReference>
<proteinExistence type="predicted"/>
<protein>
    <recommendedName>
        <fullName evidence="10">Ig-like domain-containing protein</fullName>
    </recommendedName>
</protein>
<keyword evidence="6" id="KW-1015">Disulfide bond</keyword>
<organism evidence="11 12">
    <name type="scientific">Cyprinodon variegatus</name>
    <name type="common">Sheepshead minnow</name>
    <dbReference type="NCBI Taxonomy" id="28743"/>
    <lineage>
        <taxon>Eukaryota</taxon>
        <taxon>Metazoa</taxon>
        <taxon>Chordata</taxon>
        <taxon>Craniata</taxon>
        <taxon>Vertebrata</taxon>
        <taxon>Euteleostomi</taxon>
        <taxon>Actinopterygii</taxon>
        <taxon>Neopterygii</taxon>
        <taxon>Teleostei</taxon>
        <taxon>Neoteleostei</taxon>
        <taxon>Acanthomorphata</taxon>
        <taxon>Ovalentaria</taxon>
        <taxon>Atherinomorphae</taxon>
        <taxon>Cyprinodontiformes</taxon>
        <taxon>Cyprinodontidae</taxon>
        <taxon>Cyprinodon</taxon>
    </lineage>
</organism>
<dbReference type="PROSITE" id="PS50835">
    <property type="entry name" value="IG_LIKE"/>
    <property type="match status" value="2"/>
</dbReference>
<dbReference type="GO" id="GO:0002376">
    <property type="term" value="P:immune system process"/>
    <property type="evidence" value="ECO:0007669"/>
    <property type="project" value="UniProtKB-KW"/>
</dbReference>
<keyword evidence="3 9" id="KW-0732">Signal</keyword>
<dbReference type="AlphaFoldDB" id="A0A3Q2CA85"/>
<dbReference type="GeneTree" id="ENSGT00950000182968"/>
<dbReference type="SUPFAM" id="SSF48726">
    <property type="entry name" value="Immunoglobulin"/>
    <property type="match status" value="2"/>
</dbReference>
<evidence type="ECO:0000256" key="6">
    <source>
        <dbReference type="ARBA" id="ARBA00023157"/>
    </source>
</evidence>
<dbReference type="PANTHER" id="PTHR19433:SF127">
    <property type="entry name" value="NITR9"/>
    <property type="match status" value="1"/>
</dbReference>
<dbReference type="InterPro" id="IPR003599">
    <property type="entry name" value="Ig_sub"/>
</dbReference>
<dbReference type="PANTHER" id="PTHR19433">
    <property type="entry name" value="T-CELL RECEPTOR ALPHA CHAIN V REGION-RELATED"/>
    <property type="match status" value="1"/>
</dbReference>
<evidence type="ECO:0000256" key="1">
    <source>
        <dbReference type="ARBA" id="ARBA00004236"/>
    </source>
</evidence>
<dbReference type="InterPro" id="IPR013106">
    <property type="entry name" value="Ig_V-set"/>
</dbReference>
<comment type="subcellular location">
    <subcellularLocation>
        <location evidence="1">Cell membrane</location>
    </subcellularLocation>
</comment>
<dbReference type="InterPro" id="IPR013783">
    <property type="entry name" value="Ig-like_fold"/>
</dbReference>
<keyword evidence="4" id="KW-0391">Immunity</keyword>
<keyword evidence="8" id="KW-0812">Transmembrane</keyword>
<sequence>MEQLFTFLLLLFKLCEPFNSIKTYDIIQETGIRAANAGETVTLPCSCQHNAITYFFWYQQKLGHKPHLISNRMKHSKESIISPAYKDRFQVLSEPEEGLNSLMIIDLQPSDSGTYYCVILAFNAIEFGQGLFLHVKAASSNSQLLIQQSTLTPLQIGDSLNLSCSVSVEPCKGEQSLYWLRHTASQPSLMCPSAKSCIGLKNGPLHGVNCTSNLELNSVTSLDAGTYYCALASCGMVVFGEGTNVEIFLAPSFLVYVLGVAVVISIIGLLFLSFLRNKLKSKLCMSCAGKENQTENLHYAALNIKRKPEGQQQEDNHFSACVYSTVKSRKE</sequence>
<dbReference type="InterPro" id="IPR036179">
    <property type="entry name" value="Ig-like_dom_sf"/>
</dbReference>
<feature type="chain" id="PRO_5018674509" description="Ig-like domain-containing protein" evidence="9">
    <location>
        <begin position="18"/>
        <end position="331"/>
    </location>
</feature>
<feature type="domain" description="Ig-like" evidence="10">
    <location>
        <begin position="157"/>
        <end position="229"/>
    </location>
</feature>
<dbReference type="Gene3D" id="2.60.40.10">
    <property type="entry name" value="Immunoglobulins"/>
    <property type="match status" value="2"/>
</dbReference>
<dbReference type="InterPro" id="IPR052051">
    <property type="entry name" value="TCR_complex_component"/>
</dbReference>
<evidence type="ECO:0000256" key="2">
    <source>
        <dbReference type="ARBA" id="ARBA00022475"/>
    </source>
</evidence>
<dbReference type="GO" id="GO:0009617">
    <property type="term" value="P:response to bacterium"/>
    <property type="evidence" value="ECO:0007669"/>
    <property type="project" value="TreeGrafter"/>
</dbReference>
<keyword evidence="5 8" id="KW-0472">Membrane</keyword>
<evidence type="ECO:0000313" key="11">
    <source>
        <dbReference type="Ensembl" id="ENSCVAP00000001647.1"/>
    </source>
</evidence>
<evidence type="ECO:0000256" key="9">
    <source>
        <dbReference type="SAM" id="SignalP"/>
    </source>
</evidence>
<reference evidence="11" key="1">
    <citation type="submission" date="2025-08" db="UniProtKB">
        <authorList>
            <consortium name="Ensembl"/>
        </authorList>
    </citation>
    <scope>IDENTIFICATION</scope>
</reference>
<accession>A0A3Q2CA85</accession>
<dbReference type="SMART" id="SM00406">
    <property type="entry name" value="IGv"/>
    <property type="match status" value="2"/>
</dbReference>
<evidence type="ECO:0000256" key="4">
    <source>
        <dbReference type="ARBA" id="ARBA00022859"/>
    </source>
</evidence>
<evidence type="ECO:0000313" key="12">
    <source>
        <dbReference type="Proteomes" id="UP000265020"/>
    </source>
</evidence>
<dbReference type="Proteomes" id="UP000265020">
    <property type="component" value="Unassembled WGS sequence"/>
</dbReference>
<feature type="signal peptide" evidence="9">
    <location>
        <begin position="1"/>
        <end position="17"/>
    </location>
</feature>
<dbReference type="OMA" id="HHTEVEI"/>
<evidence type="ECO:0000256" key="8">
    <source>
        <dbReference type="SAM" id="Phobius"/>
    </source>
</evidence>
<name>A0A3Q2CA85_CYPVA</name>
<dbReference type="InterPro" id="IPR007110">
    <property type="entry name" value="Ig-like_dom"/>
</dbReference>
<evidence type="ECO:0000256" key="7">
    <source>
        <dbReference type="ARBA" id="ARBA00023180"/>
    </source>
</evidence>
<dbReference type="Pfam" id="PF07686">
    <property type="entry name" value="V-set"/>
    <property type="match status" value="1"/>
</dbReference>
<dbReference type="GO" id="GO:0005886">
    <property type="term" value="C:plasma membrane"/>
    <property type="evidence" value="ECO:0007669"/>
    <property type="project" value="UniProtKB-SubCell"/>
</dbReference>
<reference evidence="11" key="2">
    <citation type="submission" date="2025-09" db="UniProtKB">
        <authorList>
            <consortium name="Ensembl"/>
        </authorList>
    </citation>
    <scope>IDENTIFICATION</scope>
</reference>
<feature type="domain" description="Ig-like" evidence="10">
    <location>
        <begin position="17"/>
        <end position="119"/>
    </location>
</feature>
<evidence type="ECO:0000256" key="3">
    <source>
        <dbReference type="ARBA" id="ARBA00022729"/>
    </source>
</evidence>
<keyword evidence="7" id="KW-0325">Glycoprotein</keyword>
<evidence type="ECO:0000259" key="10">
    <source>
        <dbReference type="PROSITE" id="PS50835"/>
    </source>
</evidence>
<keyword evidence="2" id="KW-1003">Cell membrane</keyword>
<keyword evidence="12" id="KW-1185">Reference proteome</keyword>